<evidence type="ECO:0000313" key="2">
    <source>
        <dbReference type="EMBL" id="MEN1761873.1"/>
    </source>
</evidence>
<sequence>MKKIDGKTIKNLQKIRSFAIMNLRKMTPSSNPLKKDVEVLHKGVSHCTRQHQATPGNTKQHQATPSNTKQHQATPSNTKQHQATPSNTKQHQATPSNT</sequence>
<accession>A0ABU9VY10</accession>
<comment type="caution">
    <text evidence="2">The sequence shown here is derived from an EMBL/GenBank/DDBJ whole genome shotgun (WGS) entry which is preliminary data.</text>
</comment>
<reference evidence="2 3" key="1">
    <citation type="submission" date="2024-04" db="EMBL/GenBank/DDBJ databases">
        <title>Genome sequencing and metabolic network reconstruction of aminoacids and betaine degradation by Anoxynatronum sibiricum.</title>
        <authorList>
            <person name="Detkova E.N."/>
            <person name="Boltjanskaja Y.V."/>
            <person name="Mardanov A.V."/>
            <person name="Kevbrin V."/>
        </authorList>
    </citation>
    <scope>NUCLEOTIDE SEQUENCE [LARGE SCALE GENOMIC DNA]</scope>
    <source>
        <strain evidence="2 3">Z-7981</strain>
    </source>
</reference>
<dbReference type="Proteomes" id="UP001407405">
    <property type="component" value="Unassembled WGS sequence"/>
</dbReference>
<feature type="region of interest" description="Disordered" evidence="1">
    <location>
        <begin position="44"/>
        <end position="98"/>
    </location>
</feature>
<organism evidence="2 3">
    <name type="scientific">Anoxynatronum sibiricum</name>
    <dbReference type="NCBI Taxonomy" id="210623"/>
    <lineage>
        <taxon>Bacteria</taxon>
        <taxon>Bacillati</taxon>
        <taxon>Bacillota</taxon>
        <taxon>Clostridia</taxon>
        <taxon>Eubacteriales</taxon>
        <taxon>Clostridiaceae</taxon>
        <taxon>Anoxynatronum</taxon>
    </lineage>
</organism>
<keyword evidence="3" id="KW-1185">Reference proteome</keyword>
<dbReference type="RefSeq" id="WP_343187151.1">
    <property type="nucleotide sequence ID" value="NZ_JBCITM010000022.1"/>
</dbReference>
<evidence type="ECO:0000256" key="1">
    <source>
        <dbReference type="SAM" id="MobiDB-lite"/>
    </source>
</evidence>
<gene>
    <name evidence="2" type="ORF">AAIG11_15405</name>
</gene>
<feature type="non-terminal residue" evidence="2">
    <location>
        <position position="98"/>
    </location>
</feature>
<name>A0ABU9VY10_9CLOT</name>
<feature type="compositionally biased region" description="Polar residues" evidence="1">
    <location>
        <begin position="50"/>
        <end position="98"/>
    </location>
</feature>
<dbReference type="EMBL" id="JBCITM010000022">
    <property type="protein sequence ID" value="MEN1761873.1"/>
    <property type="molecule type" value="Genomic_DNA"/>
</dbReference>
<evidence type="ECO:0000313" key="3">
    <source>
        <dbReference type="Proteomes" id="UP001407405"/>
    </source>
</evidence>
<proteinExistence type="predicted"/>
<protein>
    <submittedName>
        <fullName evidence="2">Uncharacterized protein</fullName>
    </submittedName>
</protein>